<organism evidence="9 10">
    <name type="scientific">Manduca sexta</name>
    <name type="common">Tobacco hawkmoth</name>
    <name type="synonym">Tobacco hornworm</name>
    <dbReference type="NCBI Taxonomy" id="7130"/>
    <lineage>
        <taxon>Eukaryota</taxon>
        <taxon>Metazoa</taxon>
        <taxon>Ecdysozoa</taxon>
        <taxon>Arthropoda</taxon>
        <taxon>Hexapoda</taxon>
        <taxon>Insecta</taxon>
        <taxon>Pterygota</taxon>
        <taxon>Neoptera</taxon>
        <taxon>Endopterygota</taxon>
        <taxon>Lepidoptera</taxon>
        <taxon>Glossata</taxon>
        <taxon>Ditrysia</taxon>
        <taxon>Bombycoidea</taxon>
        <taxon>Sphingidae</taxon>
        <taxon>Sphinginae</taxon>
        <taxon>Sphingini</taxon>
        <taxon>Manduca</taxon>
    </lineage>
</organism>
<evidence type="ECO:0008006" key="11">
    <source>
        <dbReference type="Google" id="ProtNLM"/>
    </source>
</evidence>
<gene>
    <name evidence="9" type="ORF">O3G_MSEX014141</name>
</gene>
<dbReference type="GO" id="GO:0007155">
    <property type="term" value="P:cell adhesion"/>
    <property type="evidence" value="ECO:0007669"/>
    <property type="project" value="UniProtKB-KW"/>
</dbReference>
<dbReference type="AlphaFoldDB" id="A0A921ZUG4"/>
<reference evidence="9" key="1">
    <citation type="journal article" date="2016" name="Insect Biochem. Mol. Biol.">
        <title>Multifaceted biological insights from a draft genome sequence of the tobacco hornworm moth, Manduca sexta.</title>
        <authorList>
            <person name="Kanost M.R."/>
            <person name="Arrese E.L."/>
            <person name="Cao X."/>
            <person name="Chen Y.R."/>
            <person name="Chellapilla S."/>
            <person name="Goldsmith M.R."/>
            <person name="Grosse-Wilde E."/>
            <person name="Heckel D.G."/>
            <person name="Herndon N."/>
            <person name="Jiang H."/>
            <person name="Papanicolaou A."/>
            <person name="Qu J."/>
            <person name="Soulages J.L."/>
            <person name="Vogel H."/>
            <person name="Walters J."/>
            <person name="Waterhouse R.M."/>
            <person name="Ahn S.J."/>
            <person name="Almeida F.C."/>
            <person name="An C."/>
            <person name="Aqrawi P."/>
            <person name="Bretschneider A."/>
            <person name="Bryant W.B."/>
            <person name="Bucks S."/>
            <person name="Chao H."/>
            <person name="Chevignon G."/>
            <person name="Christen J.M."/>
            <person name="Clarke D.F."/>
            <person name="Dittmer N.T."/>
            <person name="Ferguson L.C.F."/>
            <person name="Garavelou S."/>
            <person name="Gordon K.H.J."/>
            <person name="Gunaratna R.T."/>
            <person name="Han Y."/>
            <person name="Hauser F."/>
            <person name="He Y."/>
            <person name="Heidel-Fischer H."/>
            <person name="Hirsh A."/>
            <person name="Hu Y."/>
            <person name="Jiang H."/>
            <person name="Kalra D."/>
            <person name="Klinner C."/>
            <person name="Konig C."/>
            <person name="Kovar C."/>
            <person name="Kroll A.R."/>
            <person name="Kuwar S.S."/>
            <person name="Lee S.L."/>
            <person name="Lehman R."/>
            <person name="Li K."/>
            <person name="Li Z."/>
            <person name="Liang H."/>
            <person name="Lovelace S."/>
            <person name="Lu Z."/>
            <person name="Mansfield J.H."/>
            <person name="McCulloch K.J."/>
            <person name="Mathew T."/>
            <person name="Morton B."/>
            <person name="Muzny D.M."/>
            <person name="Neunemann D."/>
            <person name="Ongeri F."/>
            <person name="Pauchet Y."/>
            <person name="Pu L.L."/>
            <person name="Pyrousis I."/>
            <person name="Rao X.J."/>
            <person name="Redding A."/>
            <person name="Roesel C."/>
            <person name="Sanchez-Gracia A."/>
            <person name="Schaack S."/>
            <person name="Shukla A."/>
            <person name="Tetreau G."/>
            <person name="Wang Y."/>
            <person name="Xiong G.H."/>
            <person name="Traut W."/>
            <person name="Walsh T.K."/>
            <person name="Worley K.C."/>
            <person name="Wu D."/>
            <person name="Wu W."/>
            <person name="Wu Y.Q."/>
            <person name="Zhang X."/>
            <person name="Zou Z."/>
            <person name="Zucker H."/>
            <person name="Briscoe A.D."/>
            <person name="Burmester T."/>
            <person name="Clem R.J."/>
            <person name="Feyereisen R."/>
            <person name="Grimmelikhuijzen C.J.P."/>
            <person name="Hamodrakas S.J."/>
            <person name="Hansson B.S."/>
            <person name="Huguet E."/>
            <person name="Jermiin L.S."/>
            <person name="Lan Q."/>
            <person name="Lehman H.K."/>
            <person name="Lorenzen M."/>
            <person name="Merzendorfer H."/>
            <person name="Michalopoulos I."/>
            <person name="Morton D.B."/>
            <person name="Muthukrishnan S."/>
            <person name="Oakeshott J.G."/>
            <person name="Palmer W."/>
            <person name="Park Y."/>
            <person name="Passarelli A.L."/>
            <person name="Rozas J."/>
            <person name="Schwartz L.M."/>
            <person name="Smith W."/>
            <person name="Southgate A."/>
            <person name="Vilcinskas A."/>
            <person name="Vogt R."/>
            <person name="Wang P."/>
            <person name="Werren J."/>
            <person name="Yu X.Q."/>
            <person name="Zhou J.J."/>
            <person name="Brown S.J."/>
            <person name="Scherer S.E."/>
            <person name="Richards S."/>
            <person name="Blissard G.W."/>
        </authorList>
    </citation>
    <scope>NUCLEOTIDE SEQUENCE</scope>
</reference>
<name>A0A921ZUG4_MANSE</name>
<comment type="similarity">
    <text evidence="2">Belongs to the ninjurin family.</text>
</comment>
<evidence type="ECO:0000313" key="9">
    <source>
        <dbReference type="EMBL" id="KAG6463900.1"/>
    </source>
</evidence>
<reference evidence="9" key="2">
    <citation type="submission" date="2020-12" db="EMBL/GenBank/DDBJ databases">
        <authorList>
            <person name="Kanost M."/>
        </authorList>
    </citation>
    <scope>NUCLEOTIDE SEQUENCE</scope>
</reference>
<dbReference type="PANTHER" id="PTHR12316:SF20">
    <property type="entry name" value="NINJURIN-A"/>
    <property type="match status" value="1"/>
</dbReference>
<keyword evidence="6 8" id="KW-0472">Membrane</keyword>
<proteinExistence type="inferred from homology"/>
<evidence type="ECO:0000256" key="1">
    <source>
        <dbReference type="ARBA" id="ARBA00004141"/>
    </source>
</evidence>
<keyword evidence="3 8" id="KW-0812">Transmembrane</keyword>
<comment type="subcellular location">
    <subcellularLocation>
        <location evidence="1">Membrane</location>
        <topology evidence="1">Multi-pass membrane protein</topology>
    </subcellularLocation>
</comment>
<evidence type="ECO:0000256" key="4">
    <source>
        <dbReference type="ARBA" id="ARBA00022889"/>
    </source>
</evidence>
<sequence>MVADGGGEIQSGFGDDDRMSPVPEVPPKLVTYQLNKISALGIADLGLLSANVNQLHNLLDSSNTQPYYYFNLTLIAASIILQIAVGLGIVMNNFYKVLKKDTYKSGIINDMTVVGVFLVTVLNLFITSFGMATSL</sequence>
<dbReference type="InterPro" id="IPR007007">
    <property type="entry name" value="Ninjurin"/>
</dbReference>
<evidence type="ECO:0000313" key="10">
    <source>
        <dbReference type="Proteomes" id="UP000791440"/>
    </source>
</evidence>
<dbReference type="PANTHER" id="PTHR12316">
    <property type="entry name" value="NINJURIN-RELATED"/>
    <property type="match status" value="1"/>
</dbReference>
<comment type="caution">
    <text evidence="9">The sequence shown here is derived from an EMBL/GenBank/DDBJ whole genome shotgun (WGS) entry which is preliminary data.</text>
</comment>
<keyword evidence="5 8" id="KW-1133">Transmembrane helix</keyword>
<dbReference type="OrthoDB" id="6114058at2759"/>
<dbReference type="EMBL" id="JH669058">
    <property type="protein sequence ID" value="KAG6463900.1"/>
    <property type="molecule type" value="Genomic_DNA"/>
</dbReference>
<feature type="transmembrane region" description="Helical" evidence="8">
    <location>
        <begin position="67"/>
        <end position="90"/>
    </location>
</feature>
<evidence type="ECO:0000256" key="3">
    <source>
        <dbReference type="ARBA" id="ARBA00022692"/>
    </source>
</evidence>
<evidence type="ECO:0000256" key="8">
    <source>
        <dbReference type="SAM" id="Phobius"/>
    </source>
</evidence>
<keyword evidence="10" id="KW-1185">Reference proteome</keyword>
<keyword evidence="4" id="KW-0130">Cell adhesion</keyword>
<accession>A0A921ZUG4</accession>
<protein>
    <recommendedName>
        <fullName evidence="11">Ninjurin-2</fullName>
    </recommendedName>
</protein>
<evidence type="ECO:0000256" key="2">
    <source>
        <dbReference type="ARBA" id="ARBA00008141"/>
    </source>
</evidence>
<dbReference type="Proteomes" id="UP000791440">
    <property type="component" value="Unassembled WGS sequence"/>
</dbReference>
<evidence type="ECO:0000256" key="7">
    <source>
        <dbReference type="SAM" id="MobiDB-lite"/>
    </source>
</evidence>
<dbReference type="Pfam" id="PF04923">
    <property type="entry name" value="Ninjurin"/>
    <property type="match status" value="1"/>
</dbReference>
<dbReference type="GO" id="GO:0016020">
    <property type="term" value="C:membrane"/>
    <property type="evidence" value="ECO:0007669"/>
    <property type="project" value="UniProtKB-SubCell"/>
</dbReference>
<feature type="region of interest" description="Disordered" evidence="7">
    <location>
        <begin position="1"/>
        <end position="21"/>
    </location>
</feature>
<evidence type="ECO:0000256" key="6">
    <source>
        <dbReference type="ARBA" id="ARBA00023136"/>
    </source>
</evidence>
<dbReference type="GO" id="GO:0042246">
    <property type="term" value="P:tissue regeneration"/>
    <property type="evidence" value="ECO:0007669"/>
    <property type="project" value="InterPro"/>
</dbReference>
<evidence type="ECO:0000256" key="5">
    <source>
        <dbReference type="ARBA" id="ARBA00022989"/>
    </source>
</evidence>
<feature type="transmembrane region" description="Helical" evidence="8">
    <location>
        <begin position="111"/>
        <end position="132"/>
    </location>
</feature>